<evidence type="ECO:0000256" key="4">
    <source>
        <dbReference type="ARBA" id="ARBA00022481"/>
    </source>
</evidence>
<gene>
    <name evidence="13" type="ORF">ACFFGH_13725</name>
</gene>
<sequence>MNTSLRPGATGFTLIELMVTISVLAILAAIAGPSFRDFFDRYRLRGAANEVISMVSLARAEAVKSGRSVRVDFGGTTSAWCVAASPAVAPSAGAPIGAAADCDCASNTCNAMGDGQVLAVAASGHPGVTATATTVAANFSFDSRLGLVVPLANHAATFNSPTGKYALQVAVNPLGQASLCTPSNKPQIPGVVSC</sequence>
<evidence type="ECO:0000256" key="3">
    <source>
        <dbReference type="ARBA" id="ARBA00022475"/>
    </source>
</evidence>
<keyword evidence="6 11" id="KW-0812">Transmembrane</keyword>
<dbReference type="Gene3D" id="3.30.700.10">
    <property type="entry name" value="Glycoprotein, Type 4 Pilin"/>
    <property type="match status" value="1"/>
</dbReference>
<dbReference type="Pfam" id="PF12019">
    <property type="entry name" value="GspH"/>
    <property type="match status" value="1"/>
</dbReference>
<comment type="caution">
    <text evidence="13">The sequence shown here is derived from an EMBL/GenBank/DDBJ whole genome shotgun (WGS) entry which is preliminary data.</text>
</comment>
<keyword evidence="7 11" id="KW-1133">Transmembrane helix</keyword>
<protein>
    <recommendedName>
        <fullName evidence="2">Type II secretion system protein H</fullName>
    </recommendedName>
    <alternativeName>
        <fullName evidence="10">General secretion pathway protein H</fullName>
    </alternativeName>
</protein>
<dbReference type="PROSITE" id="PS00409">
    <property type="entry name" value="PROKAR_NTER_METHYL"/>
    <property type="match status" value="1"/>
</dbReference>
<keyword evidence="14" id="KW-1185">Reference proteome</keyword>
<dbReference type="InterPro" id="IPR045584">
    <property type="entry name" value="Pilin-like"/>
</dbReference>
<evidence type="ECO:0000256" key="10">
    <source>
        <dbReference type="ARBA" id="ARBA00030775"/>
    </source>
</evidence>
<organism evidence="13 14">
    <name type="scientific">Lysobacter korlensis</name>
    <dbReference type="NCBI Taxonomy" id="553636"/>
    <lineage>
        <taxon>Bacteria</taxon>
        <taxon>Pseudomonadati</taxon>
        <taxon>Pseudomonadota</taxon>
        <taxon>Gammaproteobacteria</taxon>
        <taxon>Lysobacterales</taxon>
        <taxon>Lysobacteraceae</taxon>
        <taxon>Lysobacter</taxon>
    </lineage>
</organism>
<evidence type="ECO:0000256" key="1">
    <source>
        <dbReference type="ARBA" id="ARBA00004377"/>
    </source>
</evidence>
<accession>A0ABV6RPK3</accession>
<keyword evidence="5" id="KW-0997">Cell inner membrane</keyword>
<keyword evidence="3" id="KW-1003">Cell membrane</keyword>
<evidence type="ECO:0000256" key="9">
    <source>
        <dbReference type="ARBA" id="ARBA00025772"/>
    </source>
</evidence>
<evidence type="ECO:0000259" key="12">
    <source>
        <dbReference type="Pfam" id="PF12019"/>
    </source>
</evidence>
<dbReference type="RefSeq" id="WP_386669164.1">
    <property type="nucleotide sequence ID" value="NZ_JBHLTG010000003.1"/>
</dbReference>
<dbReference type="InterPro" id="IPR012902">
    <property type="entry name" value="N_methyl_site"/>
</dbReference>
<proteinExistence type="inferred from homology"/>
<evidence type="ECO:0000256" key="2">
    <source>
        <dbReference type="ARBA" id="ARBA00021549"/>
    </source>
</evidence>
<name>A0ABV6RPK3_9GAMM</name>
<feature type="domain" description="General secretion pathway GspH" evidence="12">
    <location>
        <begin position="47"/>
        <end position="175"/>
    </location>
</feature>
<dbReference type="EMBL" id="JBHLTG010000003">
    <property type="protein sequence ID" value="MFC0678904.1"/>
    <property type="molecule type" value="Genomic_DNA"/>
</dbReference>
<evidence type="ECO:0000313" key="14">
    <source>
        <dbReference type="Proteomes" id="UP001589896"/>
    </source>
</evidence>
<dbReference type="InterPro" id="IPR022346">
    <property type="entry name" value="T2SS_GspH"/>
</dbReference>
<dbReference type="Proteomes" id="UP001589896">
    <property type="component" value="Unassembled WGS sequence"/>
</dbReference>
<comment type="subcellular location">
    <subcellularLocation>
        <location evidence="1">Cell inner membrane</location>
        <topology evidence="1">Single-pass membrane protein</topology>
    </subcellularLocation>
</comment>
<dbReference type="Pfam" id="PF07963">
    <property type="entry name" value="N_methyl"/>
    <property type="match status" value="1"/>
</dbReference>
<comment type="similarity">
    <text evidence="9">Belongs to the GSP H family.</text>
</comment>
<evidence type="ECO:0000256" key="8">
    <source>
        <dbReference type="ARBA" id="ARBA00023136"/>
    </source>
</evidence>
<evidence type="ECO:0000256" key="6">
    <source>
        <dbReference type="ARBA" id="ARBA00022692"/>
    </source>
</evidence>
<keyword evidence="8 11" id="KW-0472">Membrane</keyword>
<evidence type="ECO:0000256" key="11">
    <source>
        <dbReference type="SAM" id="Phobius"/>
    </source>
</evidence>
<evidence type="ECO:0000313" key="13">
    <source>
        <dbReference type="EMBL" id="MFC0678904.1"/>
    </source>
</evidence>
<evidence type="ECO:0000256" key="7">
    <source>
        <dbReference type="ARBA" id="ARBA00022989"/>
    </source>
</evidence>
<reference evidence="13 14" key="1">
    <citation type="submission" date="2024-09" db="EMBL/GenBank/DDBJ databases">
        <authorList>
            <person name="Sun Q."/>
            <person name="Mori K."/>
        </authorList>
    </citation>
    <scope>NUCLEOTIDE SEQUENCE [LARGE SCALE GENOMIC DNA]</scope>
    <source>
        <strain evidence="13 14">KCTC 23076</strain>
    </source>
</reference>
<dbReference type="SUPFAM" id="SSF54523">
    <property type="entry name" value="Pili subunits"/>
    <property type="match status" value="1"/>
</dbReference>
<dbReference type="NCBIfam" id="TIGR02532">
    <property type="entry name" value="IV_pilin_GFxxxE"/>
    <property type="match status" value="1"/>
</dbReference>
<evidence type="ECO:0000256" key="5">
    <source>
        <dbReference type="ARBA" id="ARBA00022519"/>
    </source>
</evidence>
<feature type="transmembrane region" description="Helical" evidence="11">
    <location>
        <begin position="12"/>
        <end position="35"/>
    </location>
</feature>
<keyword evidence="4" id="KW-0488">Methylation</keyword>